<dbReference type="InParanoid" id="A0A067Q4M9"/>
<gene>
    <name evidence="2" type="ORF">JAAARDRAFT_193861</name>
</gene>
<feature type="compositionally biased region" description="Pro residues" evidence="1">
    <location>
        <begin position="114"/>
        <end position="126"/>
    </location>
</feature>
<proteinExistence type="predicted"/>
<reference evidence="3" key="1">
    <citation type="journal article" date="2014" name="Proc. Natl. Acad. Sci. U.S.A.">
        <title>Extensive sampling of basidiomycete genomes demonstrates inadequacy of the white-rot/brown-rot paradigm for wood decay fungi.</title>
        <authorList>
            <person name="Riley R."/>
            <person name="Salamov A.A."/>
            <person name="Brown D.W."/>
            <person name="Nagy L.G."/>
            <person name="Floudas D."/>
            <person name="Held B.W."/>
            <person name="Levasseur A."/>
            <person name="Lombard V."/>
            <person name="Morin E."/>
            <person name="Otillar R."/>
            <person name="Lindquist E.A."/>
            <person name="Sun H."/>
            <person name="LaButti K.M."/>
            <person name="Schmutz J."/>
            <person name="Jabbour D."/>
            <person name="Luo H."/>
            <person name="Baker S.E."/>
            <person name="Pisabarro A.G."/>
            <person name="Walton J.D."/>
            <person name="Blanchette R.A."/>
            <person name="Henrissat B."/>
            <person name="Martin F."/>
            <person name="Cullen D."/>
            <person name="Hibbett D.S."/>
            <person name="Grigoriev I.V."/>
        </authorList>
    </citation>
    <scope>NUCLEOTIDE SEQUENCE [LARGE SCALE GENOMIC DNA]</scope>
    <source>
        <strain evidence="3">MUCL 33604</strain>
    </source>
</reference>
<name>A0A067Q4M9_9AGAM</name>
<feature type="compositionally biased region" description="Acidic residues" evidence="1">
    <location>
        <begin position="1"/>
        <end position="25"/>
    </location>
</feature>
<dbReference type="AlphaFoldDB" id="A0A067Q4M9"/>
<dbReference type="EMBL" id="KL197719">
    <property type="protein sequence ID" value="KDQ57556.1"/>
    <property type="molecule type" value="Genomic_DNA"/>
</dbReference>
<organism evidence="2 3">
    <name type="scientific">Jaapia argillacea MUCL 33604</name>
    <dbReference type="NCBI Taxonomy" id="933084"/>
    <lineage>
        <taxon>Eukaryota</taxon>
        <taxon>Fungi</taxon>
        <taxon>Dikarya</taxon>
        <taxon>Basidiomycota</taxon>
        <taxon>Agaricomycotina</taxon>
        <taxon>Agaricomycetes</taxon>
        <taxon>Agaricomycetidae</taxon>
        <taxon>Jaapiales</taxon>
        <taxon>Jaapiaceae</taxon>
        <taxon>Jaapia</taxon>
    </lineage>
</organism>
<evidence type="ECO:0000313" key="2">
    <source>
        <dbReference type="EMBL" id="KDQ57556.1"/>
    </source>
</evidence>
<feature type="region of interest" description="Disordered" evidence="1">
    <location>
        <begin position="112"/>
        <end position="132"/>
    </location>
</feature>
<feature type="region of interest" description="Disordered" evidence="1">
    <location>
        <begin position="1"/>
        <end position="34"/>
    </location>
</feature>
<dbReference type="Proteomes" id="UP000027265">
    <property type="component" value="Unassembled WGS sequence"/>
</dbReference>
<protein>
    <submittedName>
        <fullName evidence="2">Uncharacterized protein</fullName>
    </submittedName>
</protein>
<accession>A0A067Q4M9</accession>
<evidence type="ECO:0000256" key="1">
    <source>
        <dbReference type="SAM" id="MobiDB-lite"/>
    </source>
</evidence>
<keyword evidence="3" id="KW-1185">Reference proteome</keyword>
<evidence type="ECO:0000313" key="3">
    <source>
        <dbReference type="Proteomes" id="UP000027265"/>
    </source>
</evidence>
<sequence length="197" mass="22059">MDNDDEDSEDGEDERDQGEEEVGMSEDDKEKDFEIKAGEGGIPYSIMLSGMGARLTSYGEKSGKPFEVWKCSTALLEMAQNTNLMLLWSSVPGSVTLVFGPQEEVDPHTIFIPPTRPQGPPPPSPQPLRRDQSPSLTYYCPNYHSPISSSLTLSNPSTFPLTQVPLKGPSPKLFQRWRTELRNLVTKIEQDEKVIWD</sequence>
<dbReference type="HOGENOM" id="CLU_1384344_0_0_1"/>